<keyword evidence="2 5" id="KW-0812">Transmembrane</keyword>
<reference evidence="7" key="4">
    <citation type="submission" date="2025-08" db="UniProtKB">
        <authorList>
            <consortium name="Ensembl"/>
        </authorList>
    </citation>
    <scope>IDENTIFICATION</scope>
</reference>
<dbReference type="InterPro" id="IPR005829">
    <property type="entry name" value="Sugar_transporter_CS"/>
</dbReference>
<accession>A0A4W3J854</accession>
<evidence type="ECO:0000256" key="3">
    <source>
        <dbReference type="ARBA" id="ARBA00022989"/>
    </source>
</evidence>
<dbReference type="GeneTree" id="ENSGT00940000163251"/>
<dbReference type="Proteomes" id="UP000314986">
    <property type="component" value="Unassembled WGS sequence"/>
</dbReference>
<feature type="transmembrane region" description="Helical" evidence="5">
    <location>
        <begin position="331"/>
        <end position="351"/>
    </location>
</feature>
<evidence type="ECO:0000313" key="8">
    <source>
        <dbReference type="Proteomes" id="UP000314986"/>
    </source>
</evidence>
<comment type="subcellular location">
    <subcellularLocation>
        <location evidence="1">Membrane</location>
        <topology evidence="1">Multi-pass membrane protein</topology>
    </subcellularLocation>
</comment>
<keyword evidence="3 5" id="KW-1133">Transmembrane helix</keyword>
<reference evidence="8" key="1">
    <citation type="journal article" date="2006" name="Science">
        <title>Ancient noncoding elements conserved in the human genome.</title>
        <authorList>
            <person name="Venkatesh B."/>
            <person name="Kirkness E.F."/>
            <person name="Loh Y.H."/>
            <person name="Halpern A.L."/>
            <person name="Lee A.P."/>
            <person name="Johnson J."/>
            <person name="Dandona N."/>
            <person name="Viswanathan L.D."/>
            <person name="Tay A."/>
            <person name="Venter J.C."/>
            <person name="Strausberg R.L."/>
            <person name="Brenner S."/>
        </authorList>
    </citation>
    <scope>NUCLEOTIDE SEQUENCE [LARGE SCALE GENOMIC DNA]</scope>
</reference>
<evidence type="ECO:0000259" key="6">
    <source>
        <dbReference type="PROSITE" id="PS50850"/>
    </source>
</evidence>
<feature type="transmembrane region" description="Helical" evidence="5">
    <location>
        <begin position="392"/>
        <end position="411"/>
    </location>
</feature>
<feature type="transmembrane region" description="Helical" evidence="5">
    <location>
        <begin position="249"/>
        <end position="268"/>
    </location>
</feature>
<dbReference type="GO" id="GO:0016020">
    <property type="term" value="C:membrane"/>
    <property type="evidence" value="ECO:0007669"/>
    <property type="project" value="UniProtKB-SubCell"/>
</dbReference>
<feature type="domain" description="Major facilitator superfamily (MFS) profile" evidence="6">
    <location>
        <begin position="21"/>
        <end position="507"/>
    </location>
</feature>
<evidence type="ECO:0000313" key="7">
    <source>
        <dbReference type="Ensembl" id="ENSCMIP00000034318.1"/>
    </source>
</evidence>
<dbReference type="PANTHER" id="PTHR24064">
    <property type="entry name" value="SOLUTE CARRIER FAMILY 22 MEMBER"/>
    <property type="match status" value="1"/>
</dbReference>
<keyword evidence="4 5" id="KW-0472">Membrane</keyword>
<keyword evidence="8" id="KW-1185">Reference proteome</keyword>
<evidence type="ECO:0000256" key="1">
    <source>
        <dbReference type="ARBA" id="ARBA00004141"/>
    </source>
</evidence>
<dbReference type="Gene3D" id="1.20.1250.20">
    <property type="entry name" value="MFS general substrate transporter like domains"/>
    <property type="match status" value="1"/>
</dbReference>
<evidence type="ECO:0000256" key="5">
    <source>
        <dbReference type="SAM" id="Phobius"/>
    </source>
</evidence>
<feature type="transmembrane region" description="Helical" evidence="5">
    <location>
        <begin position="220"/>
        <end position="243"/>
    </location>
</feature>
<dbReference type="InterPro" id="IPR005828">
    <property type="entry name" value="MFS_sugar_transport-like"/>
</dbReference>
<feature type="transmembrane region" description="Helical" evidence="5">
    <location>
        <begin position="189"/>
        <end position="208"/>
    </location>
</feature>
<proteinExistence type="predicted"/>
<organism evidence="7 8">
    <name type="scientific">Callorhinchus milii</name>
    <name type="common">Ghost shark</name>
    <dbReference type="NCBI Taxonomy" id="7868"/>
    <lineage>
        <taxon>Eukaryota</taxon>
        <taxon>Metazoa</taxon>
        <taxon>Chordata</taxon>
        <taxon>Craniata</taxon>
        <taxon>Vertebrata</taxon>
        <taxon>Chondrichthyes</taxon>
        <taxon>Holocephali</taxon>
        <taxon>Chimaeriformes</taxon>
        <taxon>Callorhinchidae</taxon>
        <taxon>Callorhinchus</taxon>
    </lineage>
</organism>
<dbReference type="PROSITE" id="PS50850">
    <property type="entry name" value="MFS"/>
    <property type="match status" value="1"/>
</dbReference>
<dbReference type="AlphaFoldDB" id="A0A4W3J854"/>
<feature type="transmembrane region" description="Helical" evidence="5">
    <location>
        <begin position="454"/>
        <end position="476"/>
    </location>
</feature>
<dbReference type="InterPro" id="IPR036259">
    <property type="entry name" value="MFS_trans_sf"/>
</dbReference>
<dbReference type="Ensembl" id="ENSCMIT00000034834.1">
    <property type="protein sequence ID" value="ENSCMIP00000034318.1"/>
    <property type="gene ID" value="ENSCMIG00000014551.1"/>
</dbReference>
<evidence type="ECO:0000256" key="2">
    <source>
        <dbReference type="ARBA" id="ARBA00022692"/>
    </source>
</evidence>
<dbReference type="Pfam" id="PF00083">
    <property type="entry name" value="Sugar_tr"/>
    <property type="match status" value="1"/>
</dbReference>
<feature type="transmembrane region" description="Helical" evidence="5">
    <location>
        <begin position="363"/>
        <end position="385"/>
    </location>
</feature>
<sequence>MQDYDEAIAFLGDWGTFQRTVLFLLSLIVLHNGYTGLSMVFLADTPQHHCRLPDSLNGTTGEANLSSLLPVEEVDGEMIYSRCRRYKTPATDDLNATTPETEPCVDGWEYSTERYISTIVTQWDLVCENNWKGPFTTSVFFLGGLCGSLFSGQFSDRYGRKTTLFIGITVQLVFGLLETASQSWEMFCVLHFVVGFGSSSIYISTFVLGSEILSKSARVAFGTLGISMFFAFGYMLLSLAAYYARDWCMLTLALFLPKILYVPFWWFIPESPRWLFSHGRVKEAEAILQTAAKKNGIRYPGMISEKDVTNNIRAYNFLDLFRTSNIRNISIISFLCFMLCCRFVVTIGYYGLSLNTSNLYGDPYINCCISGFSEIGAYLVAWWLLHKASRRIANSSMLLVGGALLLLTSIVPASKYLHIIATALAMIGKLSISATFAIIFVYSSELYPTVVRNMGIGTCCMTSRIGAILAPYFVYLGTFNKMLPIIIMGILTLIAGVLSLILPESREVSLPEIIEQVQPLAW</sequence>
<feature type="transmembrane region" description="Helical" evidence="5">
    <location>
        <begin position="158"/>
        <end position="177"/>
    </location>
</feature>
<name>A0A4W3J854_CALMI</name>
<dbReference type="PROSITE" id="PS00216">
    <property type="entry name" value="SUGAR_TRANSPORT_1"/>
    <property type="match status" value="1"/>
</dbReference>
<feature type="transmembrane region" description="Helical" evidence="5">
    <location>
        <begin position="482"/>
        <end position="502"/>
    </location>
</feature>
<gene>
    <name evidence="7" type="primary">LOC103187394</name>
</gene>
<reference evidence="8" key="2">
    <citation type="journal article" date="2007" name="PLoS Biol.">
        <title>Survey sequencing and comparative analysis of the elephant shark (Callorhinchus milii) genome.</title>
        <authorList>
            <person name="Venkatesh B."/>
            <person name="Kirkness E.F."/>
            <person name="Loh Y.H."/>
            <person name="Halpern A.L."/>
            <person name="Lee A.P."/>
            <person name="Johnson J."/>
            <person name="Dandona N."/>
            <person name="Viswanathan L.D."/>
            <person name="Tay A."/>
            <person name="Venter J.C."/>
            <person name="Strausberg R.L."/>
            <person name="Brenner S."/>
        </authorList>
    </citation>
    <scope>NUCLEOTIDE SEQUENCE [LARGE SCALE GENOMIC DNA]</scope>
</reference>
<dbReference type="InterPro" id="IPR020846">
    <property type="entry name" value="MFS_dom"/>
</dbReference>
<dbReference type="STRING" id="7868.ENSCMIP00000034318"/>
<reference evidence="8" key="3">
    <citation type="journal article" date="2014" name="Nature">
        <title>Elephant shark genome provides unique insights into gnathostome evolution.</title>
        <authorList>
            <consortium name="International Elephant Shark Genome Sequencing Consortium"/>
            <person name="Venkatesh B."/>
            <person name="Lee A.P."/>
            <person name="Ravi V."/>
            <person name="Maurya A.K."/>
            <person name="Lian M.M."/>
            <person name="Swann J.B."/>
            <person name="Ohta Y."/>
            <person name="Flajnik M.F."/>
            <person name="Sutoh Y."/>
            <person name="Kasahara M."/>
            <person name="Hoon S."/>
            <person name="Gangu V."/>
            <person name="Roy S.W."/>
            <person name="Irimia M."/>
            <person name="Korzh V."/>
            <person name="Kondrychyn I."/>
            <person name="Lim Z.W."/>
            <person name="Tay B.H."/>
            <person name="Tohari S."/>
            <person name="Kong K.W."/>
            <person name="Ho S."/>
            <person name="Lorente-Galdos B."/>
            <person name="Quilez J."/>
            <person name="Marques-Bonet T."/>
            <person name="Raney B.J."/>
            <person name="Ingham P.W."/>
            <person name="Tay A."/>
            <person name="Hillier L.W."/>
            <person name="Minx P."/>
            <person name="Boehm T."/>
            <person name="Wilson R.K."/>
            <person name="Brenner S."/>
            <person name="Warren W.C."/>
        </authorList>
    </citation>
    <scope>NUCLEOTIDE SEQUENCE [LARGE SCALE GENOMIC DNA]</scope>
</reference>
<evidence type="ECO:0000256" key="4">
    <source>
        <dbReference type="ARBA" id="ARBA00023136"/>
    </source>
</evidence>
<dbReference type="GO" id="GO:0022857">
    <property type="term" value="F:transmembrane transporter activity"/>
    <property type="evidence" value="ECO:0007669"/>
    <property type="project" value="InterPro"/>
</dbReference>
<dbReference type="SUPFAM" id="SSF103473">
    <property type="entry name" value="MFS general substrate transporter"/>
    <property type="match status" value="1"/>
</dbReference>
<reference evidence="7" key="5">
    <citation type="submission" date="2025-09" db="UniProtKB">
        <authorList>
            <consortium name="Ensembl"/>
        </authorList>
    </citation>
    <scope>IDENTIFICATION</scope>
</reference>
<dbReference type="InParanoid" id="A0A4W3J854"/>
<protein>
    <submittedName>
        <fullName evidence="7">Solute carrier family 22 member 4-like</fullName>
    </submittedName>
</protein>
<feature type="transmembrane region" description="Helical" evidence="5">
    <location>
        <begin position="417"/>
        <end position="442"/>
    </location>
</feature>
<feature type="transmembrane region" description="Helical" evidence="5">
    <location>
        <begin position="20"/>
        <end position="43"/>
    </location>
</feature>